<dbReference type="InterPro" id="IPR016181">
    <property type="entry name" value="Acyl_CoA_acyltransferase"/>
</dbReference>
<gene>
    <name evidence="1" type="ORF">DFP97_104162</name>
</gene>
<dbReference type="CDD" id="cd04301">
    <property type="entry name" value="NAT_SF"/>
    <property type="match status" value="1"/>
</dbReference>
<dbReference type="RefSeq" id="WP_114379420.1">
    <property type="nucleotide sequence ID" value="NZ_QPJD01000004.1"/>
</dbReference>
<proteinExistence type="predicted"/>
<dbReference type="Proteomes" id="UP000252415">
    <property type="component" value="Unassembled WGS sequence"/>
</dbReference>
<dbReference type="AlphaFoldDB" id="A0A368W5G3"/>
<evidence type="ECO:0008006" key="3">
    <source>
        <dbReference type="Google" id="ProtNLM"/>
    </source>
</evidence>
<evidence type="ECO:0000313" key="1">
    <source>
        <dbReference type="EMBL" id="RCW49504.1"/>
    </source>
</evidence>
<sequence>MFLRIDNLADRLEDLELIKKWLIQSQTSEVLIDYCTHISLNKNNKFDVPMILVALLDEKPVGTISLLSDSLIKDNKYTPWIANMFVVEDKRNMGEHICIIICSKKL</sequence>
<name>A0A368W5G3_9BACL</name>
<organism evidence="1 2">
    <name type="scientific">Paenibacillus prosopidis</name>
    <dbReference type="NCBI Taxonomy" id="630520"/>
    <lineage>
        <taxon>Bacteria</taxon>
        <taxon>Bacillati</taxon>
        <taxon>Bacillota</taxon>
        <taxon>Bacilli</taxon>
        <taxon>Bacillales</taxon>
        <taxon>Paenibacillaceae</taxon>
        <taxon>Paenibacillus</taxon>
    </lineage>
</organism>
<evidence type="ECO:0000313" key="2">
    <source>
        <dbReference type="Proteomes" id="UP000252415"/>
    </source>
</evidence>
<dbReference type="SUPFAM" id="SSF55729">
    <property type="entry name" value="Acyl-CoA N-acyltransferases (Nat)"/>
    <property type="match status" value="1"/>
</dbReference>
<dbReference type="Gene3D" id="3.40.630.30">
    <property type="match status" value="1"/>
</dbReference>
<keyword evidence="2" id="KW-1185">Reference proteome</keyword>
<comment type="caution">
    <text evidence="1">The sequence shown here is derived from an EMBL/GenBank/DDBJ whole genome shotgun (WGS) entry which is preliminary data.</text>
</comment>
<reference evidence="1 2" key="1">
    <citation type="submission" date="2018-07" db="EMBL/GenBank/DDBJ databases">
        <title>Genomic Encyclopedia of Type Strains, Phase III (KMG-III): the genomes of soil and plant-associated and newly described type strains.</title>
        <authorList>
            <person name="Whitman W."/>
        </authorList>
    </citation>
    <scope>NUCLEOTIDE SEQUENCE [LARGE SCALE GENOMIC DNA]</scope>
    <source>
        <strain evidence="1 2">CECT 7506</strain>
    </source>
</reference>
<dbReference type="EMBL" id="QPJD01000004">
    <property type="protein sequence ID" value="RCW49504.1"/>
    <property type="molecule type" value="Genomic_DNA"/>
</dbReference>
<accession>A0A368W5G3</accession>
<protein>
    <recommendedName>
        <fullName evidence="3">Acetyltransferase (GNAT) family protein</fullName>
    </recommendedName>
</protein>
<dbReference type="OrthoDB" id="9789053at2"/>